<comment type="similarity">
    <text evidence="1">Belongs to the EamA transporter family.</text>
</comment>
<evidence type="ECO:0000256" key="1">
    <source>
        <dbReference type="ARBA" id="ARBA00007362"/>
    </source>
</evidence>
<feature type="transmembrane region" description="Helical" evidence="2">
    <location>
        <begin position="145"/>
        <end position="166"/>
    </location>
</feature>
<gene>
    <name evidence="4" type="ORF">BKA15_003822</name>
</gene>
<comment type="caution">
    <text evidence="4">The sequence shown here is derived from an EMBL/GenBank/DDBJ whole genome shotgun (WGS) entry which is preliminary data.</text>
</comment>
<dbReference type="PANTHER" id="PTHR22911">
    <property type="entry name" value="ACYL-MALONYL CONDENSING ENZYME-RELATED"/>
    <property type="match status" value="1"/>
</dbReference>
<dbReference type="SUPFAM" id="SSF103481">
    <property type="entry name" value="Multidrug resistance efflux transporter EmrE"/>
    <property type="match status" value="2"/>
</dbReference>
<keyword evidence="2" id="KW-0472">Membrane</keyword>
<feature type="transmembrane region" description="Helical" evidence="2">
    <location>
        <begin position="47"/>
        <end position="70"/>
    </location>
</feature>
<evidence type="ECO:0000313" key="5">
    <source>
        <dbReference type="Proteomes" id="UP000569914"/>
    </source>
</evidence>
<feature type="domain" description="EamA" evidence="3">
    <location>
        <begin position="18"/>
        <end position="159"/>
    </location>
</feature>
<feature type="transmembrane region" description="Helical" evidence="2">
    <location>
        <begin position="90"/>
        <end position="108"/>
    </location>
</feature>
<accession>A0A7Y9LD39</accession>
<name>A0A7Y9LD39_9ACTN</name>
<feature type="transmembrane region" description="Helical" evidence="2">
    <location>
        <begin position="172"/>
        <end position="188"/>
    </location>
</feature>
<sequence>MSTTEAVTEAARKHGARSGLTLALFSAMAFGLSGSLAKPLLETGWSPAAVVAVRIGGAFLVLLVPCLLMLRRYGTGGRLWRPTGRQGLRMIGYGTTAMALAQLCYFSAVQYVSVGVALLLEYLAPVLLIFWHWARTRVRPEPRRFLGAGLAVLGLFLVLDVVRGAAVHPLGLLWGLGAAACLCCYFILGDNGADTPVPPLVMTTVGTGVGATLILGLGGLGVLPLAAAAAPIHILSAAELPWWVPALLLILITSVAAYLAGIVAVRRLGAPIASFVALTEVIFAVIFAAVLLSESLSPVQLLGGALVIAGITVVQGIRLRGRASRN</sequence>
<dbReference type="Pfam" id="PF00892">
    <property type="entry name" value="EamA"/>
    <property type="match status" value="2"/>
</dbReference>
<feature type="transmembrane region" description="Helical" evidence="2">
    <location>
        <begin position="242"/>
        <end position="265"/>
    </location>
</feature>
<evidence type="ECO:0000259" key="3">
    <source>
        <dbReference type="Pfam" id="PF00892"/>
    </source>
</evidence>
<keyword evidence="2" id="KW-0812">Transmembrane</keyword>
<feature type="domain" description="EamA" evidence="3">
    <location>
        <begin position="170"/>
        <end position="314"/>
    </location>
</feature>
<organism evidence="4 5">
    <name type="scientific">Microlunatus parietis</name>
    <dbReference type="NCBI Taxonomy" id="682979"/>
    <lineage>
        <taxon>Bacteria</taxon>
        <taxon>Bacillati</taxon>
        <taxon>Actinomycetota</taxon>
        <taxon>Actinomycetes</taxon>
        <taxon>Propionibacteriales</taxon>
        <taxon>Propionibacteriaceae</taxon>
        <taxon>Microlunatus</taxon>
    </lineage>
</organism>
<dbReference type="InterPro" id="IPR037185">
    <property type="entry name" value="EmrE-like"/>
</dbReference>
<dbReference type="EMBL" id="JACCBU010000001">
    <property type="protein sequence ID" value="NYE72493.1"/>
    <property type="molecule type" value="Genomic_DNA"/>
</dbReference>
<feature type="transmembrane region" description="Helical" evidence="2">
    <location>
        <begin position="299"/>
        <end position="317"/>
    </location>
</feature>
<feature type="transmembrane region" description="Helical" evidence="2">
    <location>
        <begin position="272"/>
        <end position="293"/>
    </location>
</feature>
<feature type="transmembrane region" description="Helical" evidence="2">
    <location>
        <begin position="114"/>
        <end position="133"/>
    </location>
</feature>
<dbReference type="AlphaFoldDB" id="A0A7Y9LD39"/>
<protein>
    <submittedName>
        <fullName evidence="4">Drug/metabolite transporter (DMT)-like permease</fullName>
    </submittedName>
</protein>
<reference evidence="4 5" key="1">
    <citation type="submission" date="2020-07" db="EMBL/GenBank/DDBJ databases">
        <title>Sequencing the genomes of 1000 actinobacteria strains.</title>
        <authorList>
            <person name="Klenk H.-P."/>
        </authorList>
    </citation>
    <scope>NUCLEOTIDE SEQUENCE [LARGE SCALE GENOMIC DNA]</scope>
    <source>
        <strain evidence="4 5">DSM 22083</strain>
    </source>
</reference>
<dbReference type="PANTHER" id="PTHR22911:SF79">
    <property type="entry name" value="MOBA-LIKE NTP TRANSFERASE DOMAIN-CONTAINING PROTEIN"/>
    <property type="match status" value="1"/>
</dbReference>
<proteinExistence type="inferred from homology"/>
<evidence type="ECO:0000313" key="4">
    <source>
        <dbReference type="EMBL" id="NYE72493.1"/>
    </source>
</evidence>
<keyword evidence="5" id="KW-1185">Reference proteome</keyword>
<dbReference type="GO" id="GO:0016020">
    <property type="term" value="C:membrane"/>
    <property type="evidence" value="ECO:0007669"/>
    <property type="project" value="InterPro"/>
</dbReference>
<feature type="transmembrane region" description="Helical" evidence="2">
    <location>
        <begin position="200"/>
        <end position="230"/>
    </location>
</feature>
<dbReference type="RefSeq" id="WP_179753329.1">
    <property type="nucleotide sequence ID" value="NZ_JACCBU010000001.1"/>
</dbReference>
<dbReference type="InterPro" id="IPR000620">
    <property type="entry name" value="EamA_dom"/>
</dbReference>
<keyword evidence="2" id="KW-1133">Transmembrane helix</keyword>
<evidence type="ECO:0000256" key="2">
    <source>
        <dbReference type="SAM" id="Phobius"/>
    </source>
</evidence>
<dbReference type="Proteomes" id="UP000569914">
    <property type="component" value="Unassembled WGS sequence"/>
</dbReference>